<dbReference type="PANTHER" id="PTHR48050">
    <property type="entry name" value="STEROL 3-BETA-GLUCOSYLTRANSFERASE"/>
    <property type="match status" value="1"/>
</dbReference>
<evidence type="ECO:0000256" key="4">
    <source>
        <dbReference type="ARBA" id="ARBA00022679"/>
    </source>
</evidence>
<dbReference type="InterPro" id="IPR050426">
    <property type="entry name" value="Glycosyltransferase_28"/>
</dbReference>
<dbReference type="CDD" id="cd03784">
    <property type="entry name" value="GT1_Gtf-like"/>
    <property type="match status" value="1"/>
</dbReference>
<evidence type="ECO:0000259" key="10">
    <source>
        <dbReference type="Pfam" id="PF06722"/>
    </source>
</evidence>
<protein>
    <recommendedName>
        <fullName evidence="2">sterol 3beta-glucosyltransferase</fullName>
        <ecNumber evidence="2">2.4.1.173</ecNumber>
    </recommendedName>
    <alternativeName>
        <fullName evidence="5">Autophagy-related protein 26</fullName>
    </alternativeName>
</protein>
<dbReference type="Pfam" id="PF03033">
    <property type="entry name" value="Glyco_transf_28"/>
    <property type="match status" value="1"/>
</dbReference>
<gene>
    <name evidence="11" type="ORF">M407DRAFT_85623</name>
</gene>
<name>A0A0C3L562_9AGAM</name>
<evidence type="ECO:0000256" key="8">
    <source>
        <dbReference type="SAM" id="MobiDB-lite"/>
    </source>
</evidence>
<dbReference type="Proteomes" id="UP000054248">
    <property type="component" value="Unassembled WGS sequence"/>
</dbReference>
<feature type="region of interest" description="Disordered" evidence="8">
    <location>
        <begin position="577"/>
        <end position="642"/>
    </location>
</feature>
<comment type="similarity">
    <text evidence="1">Belongs to the glycosyltransferase 28 family.</text>
</comment>
<dbReference type="FunFam" id="3.40.50.2000:FF:000029">
    <property type="entry name" value="Sterol 3-beta-glucosyltransferase"/>
    <property type="match status" value="1"/>
</dbReference>
<feature type="compositionally biased region" description="Basic and acidic residues" evidence="8">
    <location>
        <begin position="617"/>
        <end position="630"/>
    </location>
</feature>
<dbReference type="FunFam" id="3.40.50.2000:FF:000009">
    <property type="entry name" value="Sterol 3-beta-glucosyltransferase UGT80A2"/>
    <property type="match status" value="1"/>
</dbReference>
<dbReference type="Gene3D" id="3.40.50.2000">
    <property type="entry name" value="Glycogen Phosphorylase B"/>
    <property type="match status" value="2"/>
</dbReference>
<dbReference type="InterPro" id="IPR002213">
    <property type="entry name" value="UDP_glucos_trans"/>
</dbReference>
<dbReference type="GO" id="GO:0016125">
    <property type="term" value="P:sterol metabolic process"/>
    <property type="evidence" value="ECO:0007669"/>
    <property type="project" value="TreeGrafter"/>
</dbReference>
<feature type="domain" description="Glycosyltransferase family 28 N-terminal" evidence="9">
    <location>
        <begin position="131"/>
        <end position="266"/>
    </location>
</feature>
<dbReference type="InterPro" id="IPR004276">
    <property type="entry name" value="GlycoTrans_28_N"/>
</dbReference>
<dbReference type="AlphaFoldDB" id="A0A0C3L562"/>
<keyword evidence="12" id="KW-1185">Reference proteome</keyword>
<feature type="domain" description="Erythromycin biosynthesis protein CIII-like C-terminal" evidence="10">
    <location>
        <begin position="439"/>
        <end position="534"/>
    </location>
</feature>
<keyword evidence="3" id="KW-0328">Glycosyltransferase</keyword>
<proteinExistence type="inferred from homology"/>
<dbReference type="HOGENOM" id="CLU_000537_8_5_1"/>
<comment type="catalytic activity">
    <reaction evidence="7">
        <text>a sterol + UDP-alpha-D-glucose = a sterol 3-beta-D-glucoside + UDP + H(+)</text>
        <dbReference type="Rhea" id="RHEA:22724"/>
        <dbReference type="ChEBI" id="CHEBI:15378"/>
        <dbReference type="ChEBI" id="CHEBI:15889"/>
        <dbReference type="ChEBI" id="CHEBI:37424"/>
        <dbReference type="ChEBI" id="CHEBI:58223"/>
        <dbReference type="ChEBI" id="CHEBI:58885"/>
        <dbReference type="EC" id="2.4.1.173"/>
    </reaction>
    <physiologicalReaction direction="left-to-right" evidence="7">
        <dbReference type="Rhea" id="RHEA:22725"/>
    </physiologicalReaction>
</comment>
<dbReference type="EMBL" id="KN823487">
    <property type="protein sequence ID" value="KIO16772.1"/>
    <property type="molecule type" value="Genomic_DNA"/>
</dbReference>
<evidence type="ECO:0000256" key="5">
    <source>
        <dbReference type="ARBA" id="ARBA00029843"/>
    </source>
</evidence>
<reference evidence="12" key="2">
    <citation type="submission" date="2015-01" db="EMBL/GenBank/DDBJ databases">
        <title>Evolutionary Origins and Diversification of the Mycorrhizal Mutualists.</title>
        <authorList>
            <consortium name="DOE Joint Genome Institute"/>
            <consortium name="Mycorrhizal Genomics Consortium"/>
            <person name="Kohler A."/>
            <person name="Kuo A."/>
            <person name="Nagy L.G."/>
            <person name="Floudas D."/>
            <person name="Copeland A."/>
            <person name="Barry K.W."/>
            <person name="Cichocki N."/>
            <person name="Veneault-Fourrey C."/>
            <person name="LaButti K."/>
            <person name="Lindquist E.A."/>
            <person name="Lipzen A."/>
            <person name="Lundell T."/>
            <person name="Morin E."/>
            <person name="Murat C."/>
            <person name="Riley R."/>
            <person name="Ohm R."/>
            <person name="Sun H."/>
            <person name="Tunlid A."/>
            <person name="Henrissat B."/>
            <person name="Grigoriev I.V."/>
            <person name="Hibbett D.S."/>
            <person name="Martin F."/>
        </authorList>
    </citation>
    <scope>NUCLEOTIDE SEQUENCE [LARGE SCALE GENOMIC DNA]</scope>
    <source>
        <strain evidence="12">MUT 4182</strain>
    </source>
</reference>
<evidence type="ECO:0000313" key="11">
    <source>
        <dbReference type="EMBL" id="KIO16772.1"/>
    </source>
</evidence>
<dbReference type="GO" id="GO:0016906">
    <property type="term" value="F:sterol 3-beta-glucosyltransferase activity"/>
    <property type="evidence" value="ECO:0007669"/>
    <property type="project" value="UniProtKB-EC"/>
</dbReference>
<feature type="compositionally biased region" description="Polar residues" evidence="8">
    <location>
        <begin position="592"/>
        <end position="607"/>
    </location>
</feature>
<evidence type="ECO:0000259" key="9">
    <source>
        <dbReference type="Pfam" id="PF03033"/>
    </source>
</evidence>
<dbReference type="PANTHER" id="PTHR48050:SF25">
    <property type="entry name" value="STEROL 3-BETA-GLUCOSYLTRANSFERASE"/>
    <property type="match status" value="1"/>
</dbReference>
<evidence type="ECO:0000313" key="12">
    <source>
        <dbReference type="Proteomes" id="UP000054248"/>
    </source>
</evidence>
<dbReference type="Pfam" id="PF06722">
    <property type="entry name" value="EryCIII-like_C"/>
    <property type="match status" value="1"/>
</dbReference>
<evidence type="ECO:0000256" key="7">
    <source>
        <dbReference type="ARBA" id="ARBA00049453"/>
    </source>
</evidence>
<evidence type="ECO:0000256" key="2">
    <source>
        <dbReference type="ARBA" id="ARBA00012650"/>
    </source>
</evidence>
<accession>A0A0C3L562</accession>
<dbReference type="SUPFAM" id="SSF53756">
    <property type="entry name" value="UDP-Glycosyltransferase/glycogen phosphorylase"/>
    <property type="match status" value="1"/>
</dbReference>
<feature type="region of interest" description="Disordered" evidence="8">
    <location>
        <begin position="654"/>
        <end position="673"/>
    </location>
</feature>
<dbReference type="STRING" id="1051891.A0A0C3L562"/>
<dbReference type="InterPro" id="IPR010610">
    <property type="entry name" value="EryCIII-like_C"/>
</dbReference>
<sequence length="673" mass="75307">MKIPLRDITSTEMSKAFRFGHHGLVIIIKGHEELFFEFNSFERRAALVDLLNKQVEDVQRRLRTGEPEAPSQSKKDALILEELEPAGYLGESASYTDGPRPPPESDTLPAVMFTSNSSTFLAFKPAEKLHITCLTIGSRGDCQPYIALCKRLQQDGHTCRIATHEEYKDWVEGHGIQFTAVGGDPAELMRICVENGMFTVGFLKETLQKFRGWLDDLLETSWKACQGTDLLIESPSAMAGIHIAEGLRIPYFRAFTMPFTRTRAYPHAFAVPERKMGGSYNYMTYVMFDQVFWRAMAGQINRWRRNVLGISSTNFDKMEQHRVPFLYNFSPSVVPPPLDWYEWIRVTGYWFLDDPDDSAEKKWTPPADLVSFIDTAHQLGKKVVYIGFGSIVVSDPEAMTRAVVEAVEQSGVYAILSKGWSDRLATKKNNVHPEVPEIKLPPQIYPIKSIPHDWLFPRIDAACHHGGAGTTGASLRAGIPTIIKPFFGDQFFWADRVEALDVGSSVRKLTVDNLTEAFRAATTDVKQIEKAKLLGQKIRAEKGVDNAVEAIYRDLEYARSLIKQPSTPEHEPLEIAAAGSSRVDGTPDRSVTDSSVNESNQGTSEWSVISGEEGDDRLERRFHPRQHGDRSPSPVPNPKRVSIGSALTAISSAIPKPSLGKRLSYDSRSSDRQ</sequence>
<evidence type="ECO:0000256" key="3">
    <source>
        <dbReference type="ARBA" id="ARBA00022676"/>
    </source>
</evidence>
<dbReference type="EC" id="2.4.1.173" evidence="2"/>
<feature type="compositionally biased region" description="Basic and acidic residues" evidence="8">
    <location>
        <begin position="663"/>
        <end position="673"/>
    </location>
</feature>
<keyword evidence="4 11" id="KW-0808">Transferase</keyword>
<comment type="catalytic activity">
    <reaction evidence="6">
        <text>ergosterol + UDP-alpha-D-glucose = ergosteryl 3-beta-D-glucoside + UDP + H(+)</text>
        <dbReference type="Rhea" id="RHEA:61836"/>
        <dbReference type="ChEBI" id="CHEBI:15378"/>
        <dbReference type="ChEBI" id="CHEBI:16933"/>
        <dbReference type="ChEBI" id="CHEBI:52973"/>
        <dbReference type="ChEBI" id="CHEBI:58223"/>
        <dbReference type="ChEBI" id="CHEBI:58885"/>
    </reaction>
    <physiologicalReaction direction="left-to-right" evidence="6">
        <dbReference type="Rhea" id="RHEA:61837"/>
    </physiologicalReaction>
</comment>
<dbReference type="OrthoDB" id="10261837at2759"/>
<dbReference type="GO" id="GO:0005975">
    <property type="term" value="P:carbohydrate metabolic process"/>
    <property type="evidence" value="ECO:0007669"/>
    <property type="project" value="InterPro"/>
</dbReference>
<reference evidence="11 12" key="1">
    <citation type="submission" date="2014-04" db="EMBL/GenBank/DDBJ databases">
        <authorList>
            <consortium name="DOE Joint Genome Institute"/>
            <person name="Kuo A."/>
            <person name="Girlanda M."/>
            <person name="Perotto S."/>
            <person name="Kohler A."/>
            <person name="Nagy L.G."/>
            <person name="Floudas D."/>
            <person name="Copeland A."/>
            <person name="Barry K.W."/>
            <person name="Cichocki N."/>
            <person name="Veneault-Fourrey C."/>
            <person name="LaButti K."/>
            <person name="Lindquist E.A."/>
            <person name="Lipzen A."/>
            <person name="Lundell T."/>
            <person name="Morin E."/>
            <person name="Murat C."/>
            <person name="Sun H."/>
            <person name="Tunlid A."/>
            <person name="Henrissat B."/>
            <person name="Grigoriev I.V."/>
            <person name="Hibbett D.S."/>
            <person name="Martin F."/>
            <person name="Nordberg H.P."/>
            <person name="Cantor M.N."/>
            <person name="Hua S.X."/>
        </authorList>
    </citation>
    <scope>NUCLEOTIDE SEQUENCE [LARGE SCALE GENOMIC DNA]</scope>
    <source>
        <strain evidence="11 12">MUT 4182</strain>
    </source>
</reference>
<evidence type="ECO:0000256" key="6">
    <source>
        <dbReference type="ARBA" id="ARBA00047886"/>
    </source>
</evidence>
<evidence type="ECO:0000256" key="1">
    <source>
        <dbReference type="ARBA" id="ARBA00006962"/>
    </source>
</evidence>
<organism evidence="11 12">
    <name type="scientific">Tulasnella calospora MUT 4182</name>
    <dbReference type="NCBI Taxonomy" id="1051891"/>
    <lineage>
        <taxon>Eukaryota</taxon>
        <taxon>Fungi</taxon>
        <taxon>Dikarya</taxon>
        <taxon>Basidiomycota</taxon>
        <taxon>Agaricomycotina</taxon>
        <taxon>Agaricomycetes</taxon>
        <taxon>Cantharellales</taxon>
        <taxon>Tulasnellaceae</taxon>
        <taxon>Tulasnella</taxon>
    </lineage>
</organism>